<evidence type="ECO:0000256" key="1">
    <source>
        <dbReference type="SAM" id="MobiDB-lite"/>
    </source>
</evidence>
<dbReference type="InterPro" id="IPR052066">
    <property type="entry name" value="Glycosphingolipid_Hydrolases"/>
</dbReference>
<protein>
    <recommendedName>
        <fullName evidence="4">Glycoside hydrolase family 5 protein</fullName>
    </recommendedName>
</protein>
<dbReference type="InterPro" id="IPR017853">
    <property type="entry name" value="GH"/>
</dbReference>
<proteinExistence type="predicted"/>
<evidence type="ECO:0000313" key="3">
    <source>
        <dbReference type="Proteomes" id="UP000703661"/>
    </source>
</evidence>
<dbReference type="PANTHER" id="PTHR31308:SF5">
    <property type="entry name" value="ERGOSTERYL-BETA-GLUCOSIDASE"/>
    <property type="match status" value="1"/>
</dbReference>
<dbReference type="GO" id="GO:1904462">
    <property type="term" value="P:ergosteryl 3-beta-D-glucoside catabolic process"/>
    <property type="evidence" value="ECO:0007669"/>
    <property type="project" value="TreeGrafter"/>
</dbReference>
<dbReference type="GO" id="GO:0050295">
    <property type="term" value="F:steryl-beta-glucosidase activity"/>
    <property type="evidence" value="ECO:0007669"/>
    <property type="project" value="TreeGrafter"/>
</dbReference>
<dbReference type="EMBL" id="JAAAID010001585">
    <property type="protein sequence ID" value="KAG0009446.1"/>
    <property type="molecule type" value="Genomic_DNA"/>
</dbReference>
<reference evidence="2" key="1">
    <citation type="journal article" date="2020" name="Fungal Divers.">
        <title>Resolving the Mortierellaceae phylogeny through synthesis of multi-gene phylogenetics and phylogenomics.</title>
        <authorList>
            <person name="Vandepol N."/>
            <person name="Liber J."/>
            <person name="Desiro A."/>
            <person name="Na H."/>
            <person name="Kennedy M."/>
            <person name="Barry K."/>
            <person name="Grigoriev I.V."/>
            <person name="Miller A.N."/>
            <person name="O'Donnell K."/>
            <person name="Stajich J.E."/>
            <person name="Bonito G."/>
        </authorList>
    </citation>
    <scope>NUCLEOTIDE SEQUENCE</scope>
    <source>
        <strain evidence="2">NRRL 2769</strain>
    </source>
</reference>
<feature type="compositionally biased region" description="Low complexity" evidence="1">
    <location>
        <begin position="420"/>
        <end position="434"/>
    </location>
</feature>
<name>A0A9P6MPH3_9FUNG</name>
<evidence type="ECO:0008006" key="4">
    <source>
        <dbReference type="Google" id="ProtNLM"/>
    </source>
</evidence>
<feature type="region of interest" description="Disordered" evidence="1">
    <location>
        <begin position="411"/>
        <end position="434"/>
    </location>
</feature>
<dbReference type="PANTHER" id="PTHR31308">
    <property type="match status" value="1"/>
</dbReference>
<dbReference type="Proteomes" id="UP000703661">
    <property type="component" value="Unassembled WGS sequence"/>
</dbReference>
<feature type="region of interest" description="Disordered" evidence="1">
    <location>
        <begin position="1011"/>
        <end position="1038"/>
    </location>
</feature>
<feature type="compositionally biased region" description="Low complexity" evidence="1">
    <location>
        <begin position="612"/>
        <end position="631"/>
    </location>
</feature>
<dbReference type="AlphaFoldDB" id="A0A9P6MPH3"/>
<sequence>MTSAPDLTLHSQYGNAWESTKLISKDGWILDPQNRVVILHGINLSGGTKMPFYQSPTDASMTPSTPTSKEKAATESNEANVGAVPGVIYSYDEEHFYNHRDVSFVNRPFPLQDAELHFERLARWGCQCLRVLVPWEALEHSGPGIYDEDYIDYLIKLLKIAAKPGWTLELAGLEITKFNQTGAAVVQNTSKDKDNYPKMIWATNSIKTAAATMYTLFFAGQVFAPNIMVPLSTTVLSYLREINSTVVSDEAYRRGVPGGIKAPSPVQNLIPIPRTDPEFVKRGHVNIQHFLQGHFMEAFAHLTHRIREDDIKSNKEGHPGLIDGGTVMGFDSLNEPSPGYLNHPDMNKLLDLEDLQIGTCPTPFQGLQLAQGETVKCEVWETGGLGPMSKGHIVVNQEKTNLWKRPYWNTQRHDHKQHSTEAPTTPSPSGASPSDIVARLKISVARKGRPESNLDSIEESYFSKHGWPEPIGYSNQCLWAENGVWDPKTGKLLKPNYFQNIPTTSYIPPEFHPGKLVEWKQDFWLPFVNTFSLRLRQQDVGLTIFVEPPINEAPPVFRLDKVLISGAGDRIKHIFQTISRWRPLKSLSDQQNATTASHNQSPVSRIRDNSDGNDSSGSNTNDNENALENAADPFGGTCRHAIFDPVGDVQDNVVVAPHFYDGYTNVTRDFVPFTLDYLGYKNGLYWSVLGALKFGWNGVGNSWTNQVKEISSDIQTAMGKSHGIMMGETGIPMDMHNKISYKKRYGSPKQSFAMKLMLDAMDANMLSFTLWNYCVDNSNQWGDRWNGEDFSVWCDPENTFLGPEFKATTNQLASNENGHDDNSTPDQLAITNRPKLTLTEIAAEMGTGKEVAGCEEGCIWWLCLPKTNVWTDRTAPKRLVVFAVDPVSPSTSGDNLVGSDTNLVTSGPLKKPNTLATLSTWQDLLPFSLQIERSRLEFYGGLRISETFIRAYPLAIWGEPIIYRFDPGKPISSKELVSKHLGRKKTNDVPSWENSFFMFFTLSCDRQSKRDIDHSKENSGQENSCNLDNSDKEEQPPSTDVFLPRFHFSLDSPVGVDQFESVDFIQELRHGHASTEQSISSTDKGRWHRLDIQISDGHFSIQPSRQMLQHWVSSHAAIDPHRDLDSKTEFFERVESRIQKLFSLGWDGIEGITTTAEQKWIKKLWKEMKRGEAEAELFTLTSAFSCLWPFSSKRPSSAETEEHRNLKLKELQKRWRDRVGIPDNGVAYCSTCGQLEVMHLHGLSAKLQMWSGFRGK</sequence>
<gene>
    <name evidence="2" type="ORF">BGZ80_002380</name>
</gene>
<feature type="compositionally biased region" description="Polar residues" evidence="1">
    <location>
        <begin position="54"/>
        <end position="67"/>
    </location>
</feature>
<feature type="region of interest" description="Disordered" evidence="1">
    <location>
        <begin position="53"/>
        <end position="77"/>
    </location>
</feature>
<dbReference type="SUPFAM" id="SSF51445">
    <property type="entry name" value="(Trans)glycosidases"/>
    <property type="match status" value="1"/>
</dbReference>
<accession>A0A9P6MPH3</accession>
<dbReference type="Gene3D" id="3.20.20.80">
    <property type="entry name" value="Glycosidases"/>
    <property type="match status" value="2"/>
</dbReference>
<feature type="region of interest" description="Disordered" evidence="1">
    <location>
        <begin position="589"/>
        <end position="631"/>
    </location>
</feature>
<keyword evidence="3" id="KW-1185">Reference proteome</keyword>
<feature type="compositionally biased region" description="Polar residues" evidence="1">
    <location>
        <begin position="589"/>
        <end position="603"/>
    </location>
</feature>
<organism evidence="2 3">
    <name type="scientific">Entomortierella chlamydospora</name>
    <dbReference type="NCBI Taxonomy" id="101097"/>
    <lineage>
        <taxon>Eukaryota</taxon>
        <taxon>Fungi</taxon>
        <taxon>Fungi incertae sedis</taxon>
        <taxon>Mucoromycota</taxon>
        <taxon>Mortierellomycotina</taxon>
        <taxon>Mortierellomycetes</taxon>
        <taxon>Mortierellales</taxon>
        <taxon>Mortierellaceae</taxon>
        <taxon>Entomortierella</taxon>
    </lineage>
</organism>
<comment type="caution">
    <text evidence="2">The sequence shown here is derived from an EMBL/GenBank/DDBJ whole genome shotgun (WGS) entry which is preliminary data.</text>
</comment>
<evidence type="ECO:0000313" key="2">
    <source>
        <dbReference type="EMBL" id="KAG0009446.1"/>
    </source>
</evidence>